<keyword evidence="1" id="KW-1133">Transmembrane helix</keyword>
<dbReference type="EMBL" id="CP064787">
    <property type="protein sequence ID" value="QSG05281.1"/>
    <property type="molecule type" value="Genomic_DNA"/>
</dbReference>
<evidence type="ECO:0000256" key="1">
    <source>
        <dbReference type="SAM" id="Phobius"/>
    </source>
</evidence>
<proteinExistence type="predicted"/>
<dbReference type="AlphaFoldDB" id="A0A897MYD1"/>
<accession>A0A897MYD1</accession>
<gene>
    <name evidence="2" type="ORF">HSR121_0932</name>
</gene>
<evidence type="ECO:0000313" key="3">
    <source>
        <dbReference type="Proteomes" id="UP000663525"/>
    </source>
</evidence>
<dbReference type="GeneID" id="68854561"/>
<feature type="transmembrane region" description="Helical" evidence="1">
    <location>
        <begin position="69"/>
        <end position="89"/>
    </location>
</feature>
<dbReference type="InterPro" id="IPR055943">
    <property type="entry name" value="DUF7521"/>
</dbReference>
<name>A0A897MYD1_9EURY</name>
<feature type="transmembrane region" description="Helical" evidence="1">
    <location>
        <begin position="6"/>
        <end position="27"/>
    </location>
</feature>
<dbReference type="Pfam" id="PF24365">
    <property type="entry name" value="DUF7521"/>
    <property type="match status" value="1"/>
</dbReference>
<evidence type="ECO:0000313" key="2">
    <source>
        <dbReference type="EMBL" id="QSG05281.1"/>
    </source>
</evidence>
<protein>
    <submittedName>
        <fullName evidence="2">Putative membrane protein</fullName>
    </submittedName>
</protein>
<feature type="transmembrane region" description="Helical" evidence="1">
    <location>
        <begin position="39"/>
        <end position="63"/>
    </location>
</feature>
<dbReference type="RefSeq" id="WP_229115051.1">
    <property type="nucleotide sequence ID" value="NZ_CP064787.1"/>
</dbReference>
<dbReference type="Proteomes" id="UP000663525">
    <property type="component" value="Chromosome"/>
</dbReference>
<sequence>MYGSTSVLVAAETVIFVCSGVLASLSYRAYRRRRSRSLGALFGGLTLVAIGTLIGGLLIALGIGTFVHAASTSAAFVAVGFVVLTYGMYADRPSSQSA</sequence>
<organism evidence="2 3">
    <name type="scientific">Halapricum desulfuricans</name>
    <dbReference type="NCBI Taxonomy" id="2841257"/>
    <lineage>
        <taxon>Archaea</taxon>
        <taxon>Methanobacteriati</taxon>
        <taxon>Methanobacteriota</taxon>
        <taxon>Stenosarchaea group</taxon>
        <taxon>Halobacteria</taxon>
        <taxon>Halobacteriales</taxon>
        <taxon>Haloarculaceae</taxon>
        <taxon>Halapricum</taxon>
    </lineage>
</organism>
<reference evidence="2" key="1">
    <citation type="submission" date="2020-11" db="EMBL/GenBank/DDBJ databases">
        <title>Carbohydrate-dependent, anaerobic sulfur respiration: A novel catabolism in halophilic archaea.</title>
        <authorList>
            <person name="Sorokin D.Y."/>
            <person name="Messina E."/>
            <person name="Smedile F."/>
            <person name="La Cono V."/>
            <person name="Hallsworth J.E."/>
            <person name="Yakimov M.M."/>
        </authorList>
    </citation>
    <scope>NUCLEOTIDE SEQUENCE</scope>
    <source>
        <strain evidence="2">HSR12-1</strain>
    </source>
</reference>
<keyword evidence="1" id="KW-0472">Membrane</keyword>
<keyword evidence="1" id="KW-0812">Transmembrane</keyword>